<dbReference type="Pfam" id="PF07470">
    <property type="entry name" value="Glyco_hydro_88"/>
    <property type="match status" value="1"/>
</dbReference>
<name>A0A1H2ZLS5_9FLAO</name>
<proteinExistence type="predicted"/>
<dbReference type="InterPro" id="IPR010905">
    <property type="entry name" value="Glyco_hydro_88"/>
</dbReference>
<dbReference type="RefSeq" id="WP_090122652.1">
    <property type="nucleotide sequence ID" value="NZ_FNNJ01000003.1"/>
</dbReference>
<dbReference type="PANTHER" id="PTHR33886">
    <property type="entry name" value="UNSATURATED RHAMNOGALACTURONAN HYDROLASE (EUROFUNG)"/>
    <property type="match status" value="1"/>
</dbReference>
<accession>A0A1H2ZLS5</accession>
<evidence type="ECO:0000313" key="4">
    <source>
        <dbReference type="Proteomes" id="UP000199595"/>
    </source>
</evidence>
<dbReference type="GO" id="GO:0005975">
    <property type="term" value="P:carbohydrate metabolic process"/>
    <property type="evidence" value="ECO:0007669"/>
    <property type="project" value="InterPro"/>
</dbReference>
<evidence type="ECO:0000256" key="2">
    <source>
        <dbReference type="SAM" id="SignalP"/>
    </source>
</evidence>
<dbReference type="EMBL" id="FNNJ01000003">
    <property type="protein sequence ID" value="SDX18462.1"/>
    <property type="molecule type" value="Genomic_DNA"/>
</dbReference>
<dbReference type="SUPFAM" id="SSF48208">
    <property type="entry name" value="Six-hairpin glycosidases"/>
    <property type="match status" value="1"/>
</dbReference>
<dbReference type="Gene3D" id="1.50.10.10">
    <property type="match status" value="1"/>
</dbReference>
<dbReference type="OrthoDB" id="9813465at2"/>
<dbReference type="GO" id="GO:0016787">
    <property type="term" value="F:hydrolase activity"/>
    <property type="evidence" value="ECO:0007669"/>
    <property type="project" value="UniProtKB-KW"/>
</dbReference>
<feature type="chain" id="PRO_5011725135" evidence="2">
    <location>
        <begin position="22"/>
        <end position="370"/>
    </location>
</feature>
<gene>
    <name evidence="3" type="ORF">SAMN05444411_103300</name>
</gene>
<dbReference type="AlphaFoldDB" id="A0A1H2ZLS5"/>
<evidence type="ECO:0000256" key="1">
    <source>
        <dbReference type="ARBA" id="ARBA00022801"/>
    </source>
</evidence>
<keyword evidence="1 3" id="KW-0378">Hydrolase</keyword>
<reference evidence="3 4" key="1">
    <citation type="submission" date="2016-10" db="EMBL/GenBank/DDBJ databases">
        <authorList>
            <person name="de Groot N.N."/>
        </authorList>
    </citation>
    <scope>NUCLEOTIDE SEQUENCE [LARGE SCALE GENOMIC DNA]</scope>
    <source>
        <strain evidence="3 4">DSM 24956</strain>
    </source>
</reference>
<dbReference type="InterPro" id="IPR012341">
    <property type="entry name" value="6hp_glycosidase-like_sf"/>
</dbReference>
<dbReference type="PANTHER" id="PTHR33886:SF8">
    <property type="entry name" value="UNSATURATED RHAMNOGALACTURONAN HYDROLASE (EUROFUNG)"/>
    <property type="match status" value="1"/>
</dbReference>
<dbReference type="STRING" id="762486.SAMN05444411_103300"/>
<dbReference type="InterPro" id="IPR008928">
    <property type="entry name" value="6-hairpin_glycosidase_sf"/>
</dbReference>
<feature type="signal peptide" evidence="2">
    <location>
        <begin position="1"/>
        <end position="21"/>
    </location>
</feature>
<protein>
    <submittedName>
        <fullName evidence="3">Rhamnogalacturonyl hydrolase YesR</fullName>
    </submittedName>
</protein>
<dbReference type="Proteomes" id="UP000199595">
    <property type="component" value="Unassembled WGS sequence"/>
</dbReference>
<evidence type="ECO:0000313" key="3">
    <source>
        <dbReference type="EMBL" id="SDX18462.1"/>
    </source>
</evidence>
<organism evidence="3 4">
    <name type="scientific">Lutibacter oricola</name>
    <dbReference type="NCBI Taxonomy" id="762486"/>
    <lineage>
        <taxon>Bacteria</taxon>
        <taxon>Pseudomonadati</taxon>
        <taxon>Bacteroidota</taxon>
        <taxon>Flavobacteriia</taxon>
        <taxon>Flavobacteriales</taxon>
        <taxon>Flavobacteriaceae</taxon>
        <taxon>Lutibacter</taxon>
    </lineage>
</organism>
<dbReference type="InterPro" id="IPR052043">
    <property type="entry name" value="PolySaccharide_Degr_Enz"/>
</dbReference>
<sequence>MKIYKYTLIILLIVVSIPSEAQTIKPKQVKKEMKSVANWQIEHFRETYSGRKKPHHIAAWTNGALYVGMVKLAQMKGGKKYYKWLKSIGEEQKWKLHHRKYHADDHTIGQMYFELYRKYGEKYMIKPTIESFDYILENPSKEPITLDKYKHLERWTWCDALFMAPPVLAKLTKETGDKKYTKFMMKEFEATRNHLYDADEDLFYRDNSYIGKLDNKKKIFWSRGNGWVFGGLTLIMDEYEPGSKEYEYFKNIYLKMAKKLIEIQTPKGHWAMSLLNQDKYPTPETSGTSFFTFGLAWGINKGLLDKEVYQPHVEKAWNALVSYVTKDGMLGYVQPIGAAPGKAWADKTEVYGTGAFLAAGSEVYKMVKKK</sequence>
<keyword evidence="2" id="KW-0732">Signal</keyword>
<keyword evidence="4" id="KW-1185">Reference proteome</keyword>